<dbReference type="InterPro" id="IPR025072">
    <property type="entry name" value="Fur_reg_FbpA"/>
</dbReference>
<dbReference type="Proteomes" id="UP000265801">
    <property type="component" value="Unassembled WGS sequence"/>
</dbReference>
<dbReference type="AlphaFoldDB" id="A0A3A1QZR8"/>
<name>A0A3A1QZR8_9BACI</name>
<accession>A0A3A1QZR8</accession>
<dbReference type="OrthoDB" id="2972281at2"/>
<evidence type="ECO:0000313" key="1">
    <source>
        <dbReference type="EMBL" id="RIW34630.1"/>
    </source>
</evidence>
<keyword evidence="2" id="KW-1185">Reference proteome</keyword>
<dbReference type="Pfam" id="PF13076">
    <property type="entry name" value="Fur_reg_FbpA"/>
    <property type="match status" value="1"/>
</dbReference>
<comment type="caution">
    <text evidence="1">The sequence shown here is derived from an EMBL/GenBank/DDBJ whole genome shotgun (WGS) entry which is preliminary data.</text>
</comment>
<protein>
    <submittedName>
        <fullName evidence="1">Fur-regulated basic protein FbpA</fullName>
    </submittedName>
</protein>
<gene>
    <name evidence="1" type="primary">fbpA</name>
    <name evidence="1" type="ORF">D3H55_08940</name>
</gene>
<dbReference type="RefSeq" id="WP_119546568.1">
    <property type="nucleotide sequence ID" value="NZ_QXIR01000010.1"/>
</dbReference>
<proteinExistence type="predicted"/>
<dbReference type="EMBL" id="QXIR01000010">
    <property type="protein sequence ID" value="RIW34630.1"/>
    <property type="molecule type" value="Genomic_DNA"/>
</dbReference>
<evidence type="ECO:0000313" key="2">
    <source>
        <dbReference type="Proteomes" id="UP000265801"/>
    </source>
</evidence>
<reference evidence="1 2" key="1">
    <citation type="submission" date="2018-09" db="EMBL/GenBank/DDBJ databases">
        <title>Bacillus saliacetes sp. nov., isolated from Thai shrimp paste (Ka-pi).</title>
        <authorList>
            <person name="Daroonpunt R."/>
            <person name="Tanasupawat S."/>
            <person name="Yiamsombut S."/>
        </authorList>
    </citation>
    <scope>NUCLEOTIDE SEQUENCE [LARGE SCALE GENOMIC DNA]</scope>
    <source>
        <strain evidence="1 2">SKP7-4</strain>
    </source>
</reference>
<organism evidence="1 2">
    <name type="scientific">Bacillus salacetis</name>
    <dbReference type="NCBI Taxonomy" id="2315464"/>
    <lineage>
        <taxon>Bacteria</taxon>
        <taxon>Bacillati</taxon>
        <taxon>Bacillota</taxon>
        <taxon>Bacilli</taxon>
        <taxon>Bacillales</taxon>
        <taxon>Bacillaceae</taxon>
        <taxon>Bacillus</taxon>
    </lineage>
</organism>
<sequence>MGEVKEAVESRRNELISKLIKMEKYKTNETNLFELSLSDLEYTFYKNQLNGHPHGGMDSIRWRK</sequence>